<accession>A0ABR3L7E2</accession>
<comment type="similarity">
    <text evidence="2 5 6">Belongs to the glycosyl hydrolase 56 family.</text>
</comment>
<proteinExistence type="inferred from homology"/>
<dbReference type="Pfam" id="PF01630">
    <property type="entry name" value="Glyco_hydro_56"/>
    <property type="match status" value="1"/>
</dbReference>
<dbReference type="Gene3D" id="3.20.20.70">
    <property type="entry name" value="Aldolase class I"/>
    <property type="match status" value="1"/>
</dbReference>
<dbReference type="PRINTS" id="PR00846">
    <property type="entry name" value="GLHYDRLASE56"/>
</dbReference>
<evidence type="ECO:0000256" key="1">
    <source>
        <dbReference type="ARBA" id="ARBA00000251"/>
    </source>
</evidence>
<comment type="catalytic activity">
    <reaction evidence="1 6">
        <text>Random hydrolysis of (1-&gt;4)-linkages between N-acetyl-beta-D-glucosamine and D-glucuronate residues in hyaluronate.</text>
        <dbReference type="EC" id="3.2.1.35"/>
    </reaction>
</comment>
<dbReference type="EMBL" id="JAYMGO010000025">
    <property type="protein sequence ID" value="KAL1247644.1"/>
    <property type="molecule type" value="Genomic_DNA"/>
</dbReference>
<dbReference type="EC" id="3.2.1.35" evidence="6"/>
<evidence type="ECO:0000256" key="5">
    <source>
        <dbReference type="PIRNR" id="PIRNR038193"/>
    </source>
</evidence>
<keyword evidence="6" id="KW-0378">Hydrolase</keyword>
<sequence length="460" mass="52484">MGDPRKQRLPFYTLLFITFGHLITSLHQSPPPTVAPLFHSPFVLLWNAPISKCQQLKVPLDFSMFQAVTTPARERNQSLTLFYKNRIGLYPYVDLQSLKEYNGGIPQRGNLSASLEKAKEEFTKYIPDSMTGLAVMDWEEWLPMFDRNLDDKETYKELSINHTLKQNSSLDTQKARSDAKQQFQHEARRFMEETLKTGIDLRPLQLWGYYLFPDCYNYDFEESNYTGTCSEHTKQLNNELLWLWEASTALYPSAYLPVSVSGSKNAALFVRHQVQEATRVAALPKHHLTAPVYVYLRPLLRDQKELYMNEVQYGDSWLLWSMTKRISSMIDLVSSIGESAALGASGAVLWGASADYKDKKSCEALSAYLSDTLNPYITNVTSAAQLCSKSLCQGNGRCVRKNYNSDDYLHISSESHQISRKDGKYVVTGTSSASDLTYWENKFTCQCYEDRKCTATIPSF</sequence>
<evidence type="ECO:0000256" key="4">
    <source>
        <dbReference type="ARBA" id="ARBA00023295"/>
    </source>
</evidence>
<evidence type="ECO:0000256" key="3">
    <source>
        <dbReference type="ARBA" id="ARBA00023157"/>
    </source>
</evidence>
<feature type="signal peptide" evidence="7">
    <location>
        <begin position="1"/>
        <end position="28"/>
    </location>
</feature>
<evidence type="ECO:0000256" key="2">
    <source>
        <dbReference type="ARBA" id="ARBA00008871"/>
    </source>
</evidence>
<protein>
    <recommendedName>
        <fullName evidence="6">Hyaluronidase</fullName>
        <ecNumber evidence="6">3.2.1.35</ecNumber>
    </recommendedName>
</protein>
<keyword evidence="9" id="KW-1185">Reference proteome</keyword>
<dbReference type="InterPro" id="IPR018155">
    <property type="entry name" value="Hyaluronidase"/>
</dbReference>
<evidence type="ECO:0000313" key="9">
    <source>
        <dbReference type="Proteomes" id="UP001558613"/>
    </source>
</evidence>
<keyword evidence="4 6" id="KW-0326">Glycosidase</keyword>
<keyword evidence="7" id="KW-0732">Signal</keyword>
<keyword evidence="3" id="KW-1015">Disulfide bond</keyword>
<dbReference type="InterPro" id="IPR013785">
    <property type="entry name" value="Aldolase_TIM"/>
</dbReference>
<dbReference type="Proteomes" id="UP001558613">
    <property type="component" value="Unassembled WGS sequence"/>
</dbReference>
<gene>
    <name evidence="8" type="ORF">QQF64_023020</name>
</gene>
<evidence type="ECO:0000256" key="7">
    <source>
        <dbReference type="SAM" id="SignalP"/>
    </source>
</evidence>
<evidence type="ECO:0000256" key="6">
    <source>
        <dbReference type="RuleBase" id="RU610713"/>
    </source>
</evidence>
<reference evidence="8 9" key="1">
    <citation type="submission" date="2023-09" db="EMBL/GenBank/DDBJ databases">
        <authorList>
            <person name="Wang M."/>
        </authorList>
    </citation>
    <scope>NUCLEOTIDE SEQUENCE [LARGE SCALE GENOMIC DNA]</scope>
    <source>
        <strain evidence="8">GT-2023</strain>
        <tissue evidence="8">Liver</tissue>
    </source>
</reference>
<dbReference type="SUPFAM" id="SSF51445">
    <property type="entry name" value="(Trans)glycosidases"/>
    <property type="match status" value="1"/>
</dbReference>
<dbReference type="PANTHER" id="PTHR11769:SF20">
    <property type="entry name" value="HYALURONIDASE PH-20"/>
    <property type="match status" value="1"/>
</dbReference>
<dbReference type="PIRSF" id="PIRSF038193">
    <property type="entry name" value="Hyaluronidase"/>
    <property type="match status" value="1"/>
</dbReference>
<evidence type="ECO:0000313" key="8">
    <source>
        <dbReference type="EMBL" id="KAL1247644.1"/>
    </source>
</evidence>
<dbReference type="PANTHER" id="PTHR11769">
    <property type="entry name" value="HYALURONIDASE"/>
    <property type="match status" value="1"/>
</dbReference>
<comment type="caution">
    <text evidence="8">The sequence shown here is derived from an EMBL/GenBank/DDBJ whole genome shotgun (WGS) entry which is preliminary data.</text>
</comment>
<dbReference type="InterPro" id="IPR017853">
    <property type="entry name" value="GH"/>
</dbReference>
<feature type="chain" id="PRO_5045201797" description="Hyaluronidase" evidence="7">
    <location>
        <begin position="29"/>
        <end position="460"/>
    </location>
</feature>
<organism evidence="8 9">
    <name type="scientific">Cirrhinus molitorella</name>
    <name type="common">mud carp</name>
    <dbReference type="NCBI Taxonomy" id="172907"/>
    <lineage>
        <taxon>Eukaryota</taxon>
        <taxon>Metazoa</taxon>
        <taxon>Chordata</taxon>
        <taxon>Craniata</taxon>
        <taxon>Vertebrata</taxon>
        <taxon>Euteleostomi</taxon>
        <taxon>Actinopterygii</taxon>
        <taxon>Neopterygii</taxon>
        <taxon>Teleostei</taxon>
        <taxon>Ostariophysi</taxon>
        <taxon>Cypriniformes</taxon>
        <taxon>Cyprinidae</taxon>
        <taxon>Labeoninae</taxon>
        <taxon>Labeonini</taxon>
        <taxon>Cirrhinus</taxon>
    </lineage>
</organism>
<name>A0ABR3L7E2_9TELE</name>